<dbReference type="GeneID" id="8440836"/>
<dbReference type="KEGG" id="ure:UREG_02156"/>
<dbReference type="HOGENOM" id="CLU_1836612_0_0_1"/>
<gene>
    <name evidence="2" type="ORF">UREG_02156</name>
</gene>
<feature type="region of interest" description="Disordered" evidence="1">
    <location>
        <begin position="116"/>
        <end position="140"/>
    </location>
</feature>
<dbReference type="Proteomes" id="UP000002058">
    <property type="component" value="Unassembled WGS sequence"/>
</dbReference>
<accession>C4JKJ9</accession>
<keyword evidence="3" id="KW-1185">Reference proteome</keyword>
<organism evidence="2 3">
    <name type="scientific">Uncinocarpus reesii (strain UAMH 1704)</name>
    <dbReference type="NCBI Taxonomy" id="336963"/>
    <lineage>
        <taxon>Eukaryota</taxon>
        <taxon>Fungi</taxon>
        <taxon>Dikarya</taxon>
        <taxon>Ascomycota</taxon>
        <taxon>Pezizomycotina</taxon>
        <taxon>Eurotiomycetes</taxon>
        <taxon>Eurotiomycetidae</taxon>
        <taxon>Onygenales</taxon>
        <taxon>Onygenaceae</taxon>
        <taxon>Uncinocarpus</taxon>
    </lineage>
</organism>
<protein>
    <submittedName>
        <fullName evidence="2">Uncharacterized protein</fullName>
    </submittedName>
</protein>
<dbReference type="InParanoid" id="C4JKJ9"/>
<evidence type="ECO:0000313" key="2">
    <source>
        <dbReference type="EMBL" id="EEP77307.1"/>
    </source>
</evidence>
<name>C4JKJ9_UNCRE</name>
<evidence type="ECO:0000256" key="1">
    <source>
        <dbReference type="SAM" id="MobiDB-lite"/>
    </source>
</evidence>
<dbReference type="RefSeq" id="XP_002542640.1">
    <property type="nucleotide sequence ID" value="XM_002542594.1"/>
</dbReference>
<dbReference type="VEuPathDB" id="FungiDB:UREG_02156"/>
<dbReference type="AlphaFoldDB" id="C4JKJ9"/>
<sequence length="140" mass="15280">MAWIEEIFKGFNSLNFKSRALLLALVAIPPLVTSCLGPVTAEAVTYLLARHYARKYKQPPQATAPVECSAERENREAREDLRALIAIIRGYIATYPGTVLHHSALRNSALAGSSVQSASRTAAPSEPPQPSPVVMRRRLA</sequence>
<proteinExistence type="predicted"/>
<evidence type="ECO:0000313" key="3">
    <source>
        <dbReference type="Proteomes" id="UP000002058"/>
    </source>
</evidence>
<dbReference type="EMBL" id="CH476615">
    <property type="protein sequence ID" value="EEP77307.1"/>
    <property type="molecule type" value="Genomic_DNA"/>
</dbReference>
<reference evidence="3" key="1">
    <citation type="journal article" date="2009" name="Genome Res.">
        <title>Comparative genomic analyses of the human fungal pathogens Coccidioides and their relatives.</title>
        <authorList>
            <person name="Sharpton T.J."/>
            <person name="Stajich J.E."/>
            <person name="Rounsley S.D."/>
            <person name="Gardner M.J."/>
            <person name="Wortman J.R."/>
            <person name="Jordar V.S."/>
            <person name="Maiti R."/>
            <person name="Kodira C.D."/>
            <person name="Neafsey D.E."/>
            <person name="Zeng Q."/>
            <person name="Hung C.-Y."/>
            <person name="McMahan C."/>
            <person name="Muszewska A."/>
            <person name="Grynberg M."/>
            <person name="Mandel M.A."/>
            <person name="Kellner E.M."/>
            <person name="Barker B.M."/>
            <person name="Galgiani J.N."/>
            <person name="Orbach M.J."/>
            <person name="Kirkland T.N."/>
            <person name="Cole G.T."/>
            <person name="Henn M.R."/>
            <person name="Birren B.W."/>
            <person name="Taylor J.W."/>
        </authorList>
    </citation>
    <scope>NUCLEOTIDE SEQUENCE [LARGE SCALE GENOMIC DNA]</scope>
    <source>
        <strain evidence="3">UAMH 1704</strain>
    </source>
</reference>